<dbReference type="RefSeq" id="WP_147430230.1">
    <property type="nucleotide sequence ID" value="NZ_RBKS01000001.1"/>
</dbReference>
<keyword evidence="2" id="KW-1185">Reference proteome</keyword>
<proteinExistence type="predicted"/>
<gene>
    <name evidence="1" type="ORF">C8E83_3538</name>
</gene>
<organism evidence="1 2">
    <name type="scientific">Frondihabitans australicus</name>
    <dbReference type="NCBI Taxonomy" id="386892"/>
    <lineage>
        <taxon>Bacteria</taxon>
        <taxon>Bacillati</taxon>
        <taxon>Actinomycetota</taxon>
        <taxon>Actinomycetes</taxon>
        <taxon>Micrococcales</taxon>
        <taxon>Microbacteriaceae</taxon>
        <taxon>Frondihabitans</taxon>
    </lineage>
</organism>
<sequence length="90" mass="9707">MAANAAQNGAIMPDKTLFAFDAHNRVDVAVITDDLHVTIGPHDTVTIHGWEGTTVSLDFDDTCDMVAVLADAVTILRDRGHRPAERPTNP</sequence>
<dbReference type="Proteomes" id="UP000280008">
    <property type="component" value="Unassembled WGS sequence"/>
</dbReference>
<dbReference type="OrthoDB" id="5125166at2"/>
<dbReference type="EMBL" id="RBKS01000001">
    <property type="protein sequence ID" value="RKR76366.1"/>
    <property type="molecule type" value="Genomic_DNA"/>
</dbReference>
<protein>
    <recommendedName>
        <fullName evidence="3">DUF2470 domain-containing protein</fullName>
    </recommendedName>
</protein>
<evidence type="ECO:0000313" key="2">
    <source>
        <dbReference type="Proteomes" id="UP000280008"/>
    </source>
</evidence>
<evidence type="ECO:0008006" key="3">
    <source>
        <dbReference type="Google" id="ProtNLM"/>
    </source>
</evidence>
<comment type="caution">
    <text evidence="1">The sequence shown here is derived from an EMBL/GenBank/DDBJ whole genome shotgun (WGS) entry which is preliminary data.</text>
</comment>
<evidence type="ECO:0000313" key="1">
    <source>
        <dbReference type="EMBL" id="RKR76366.1"/>
    </source>
</evidence>
<reference evidence="1 2" key="1">
    <citation type="submission" date="2018-10" db="EMBL/GenBank/DDBJ databases">
        <title>Sequencing the genomes of 1000 actinobacteria strains.</title>
        <authorList>
            <person name="Klenk H.-P."/>
        </authorList>
    </citation>
    <scope>NUCLEOTIDE SEQUENCE [LARGE SCALE GENOMIC DNA]</scope>
    <source>
        <strain evidence="1 2">DSM 17894</strain>
    </source>
</reference>
<accession>A0A495IMH4</accession>
<dbReference type="AlphaFoldDB" id="A0A495IMH4"/>
<name>A0A495IMH4_9MICO</name>